<dbReference type="AlphaFoldDB" id="A0AAV3YCE6"/>
<evidence type="ECO:0000256" key="1">
    <source>
        <dbReference type="SAM" id="MobiDB-lite"/>
    </source>
</evidence>
<name>A0AAV3YCE6_9GAST</name>
<comment type="caution">
    <text evidence="3">The sequence shown here is derived from an EMBL/GenBank/DDBJ whole genome shotgun (WGS) entry which is preliminary data.</text>
</comment>
<sequence length="153" mass="17101">MASTFRLGWRMRMKQLSCSLVSVLIVATAIVITAGIIIITRRQRTILAPPALNLNRRIHRNQGPRLSLQNPPMVQSQPLPSDRPAQTQSHSVSSQEPPVQLTNSAMAPHQPLRSQPHQPGSAQTQSQPTNPQNHQFSLLTQPIKVKPWRNINH</sequence>
<keyword evidence="2" id="KW-1133">Transmembrane helix</keyword>
<dbReference type="EMBL" id="BLXT01000740">
    <property type="protein sequence ID" value="GFN79776.1"/>
    <property type="molecule type" value="Genomic_DNA"/>
</dbReference>
<organism evidence="3 4">
    <name type="scientific">Plakobranchus ocellatus</name>
    <dbReference type="NCBI Taxonomy" id="259542"/>
    <lineage>
        <taxon>Eukaryota</taxon>
        <taxon>Metazoa</taxon>
        <taxon>Spiralia</taxon>
        <taxon>Lophotrochozoa</taxon>
        <taxon>Mollusca</taxon>
        <taxon>Gastropoda</taxon>
        <taxon>Heterobranchia</taxon>
        <taxon>Euthyneura</taxon>
        <taxon>Panpulmonata</taxon>
        <taxon>Sacoglossa</taxon>
        <taxon>Placobranchoidea</taxon>
        <taxon>Plakobranchidae</taxon>
        <taxon>Plakobranchus</taxon>
    </lineage>
</organism>
<evidence type="ECO:0000256" key="2">
    <source>
        <dbReference type="SAM" id="Phobius"/>
    </source>
</evidence>
<accession>A0AAV3YCE6</accession>
<protein>
    <submittedName>
        <fullName evidence="3">Uncharacterized protein</fullName>
    </submittedName>
</protein>
<evidence type="ECO:0000313" key="4">
    <source>
        <dbReference type="Proteomes" id="UP000735302"/>
    </source>
</evidence>
<gene>
    <name evidence="3" type="ORF">PoB_000628200</name>
</gene>
<keyword evidence="2" id="KW-0812">Transmembrane</keyword>
<feature type="region of interest" description="Disordered" evidence="1">
    <location>
        <begin position="58"/>
        <end position="153"/>
    </location>
</feature>
<feature type="compositionally biased region" description="Polar residues" evidence="1">
    <location>
        <begin position="67"/>
        <end position="105"/>
    </location>
</feature>
<feature type="compositionally biased region" description="Polar residues" evidence="1">
    <location>
        <begin position="112"/>
        <end position="140"/>
    </location>
</feature>
<feature type="transmembrane region" description="Helical" evidence="2">
    <location>
        <begin position="20"/>
        <end position="39"/>
    </location>
</feature>
<dbReference type="Proteomes" id="UP000735302">
    <property type="component" value="Unassembled WGS sequence"/>
</dbReference>
<keyword evidence="4" id="KW-1185">Reference proteome</keyword>
<keyword evidence="2" id="KW-0472">Membrane</keyword>
<reference evidence="3 4" key="1">
    <citation type="journal article" date="2021" name="Elife">
        <title>Chloroplast acquisition without the gene transfer in kleptoplastic sea slugs, Plakobranchus ocellatus.</title>
        <authorList>
            <person name="Maeda T."/>
            <person name="Takahashi S."/>
            <person name="Yoshida T."/>
            <person name="Shimamura S."/>
            <person name="Takaki Y."/>
            <person name="Nagai Y."/>
            <person name="Toyoda A."/>
            <person name="Suzuki Y."/>
            <person name="Arimoto A."/>
            <person name="Ishii H."/>
            <person name="Satoh N."/>
            <person name="Nishiyama T."/>
            <person name="Hasebe M."/>
            <person name="Maruyama T."/>
            <person name="Minagawa J."/>
            <person name="Obokata J."/>
            <person name="Shigenobu S."/>
        </authorList>
    </citation>
    <scope>NUCLEOTIDE SEQUENCE [LARGE SCALE GENOMIC DNA]</scope>
</reference>
<proteinExistence type="predicted"/>
<evidence type="ECO:0000313" key="3">
    <source>
        <dbReference type="EMBL" id="GFN79776.1"/>
    </source>
</evidence>